<dbReference type="AlphaFoldDB" id="A0AAN6F8Z1"/>
<organism evidence="2 3">
    <name type="scientific">Friedmanniomyces endolithicus</name>
    <dbReference type="NCBI Taxonomy" id="329885"/>
    <lineage>
        <taxon>Eukaryota</taxon>
        <taxon>Fungi</taxon>
        <taxon>Dikarya</taxon>
        <taxon>Ascomycota</taxon>
        <taxon>Pezizomycotina</taxon>
        <taxon>Dothideomycetes</taxon>
        <taxon>Dothideomycetidae</taxon>
        <taxon>Mycosphaerellales</taxon>
        <taxon>Teratosphaeriaceae</taxon>
        <taxon>Friedmanniomyces</taxon>
    </lineage>
</organism>
<gene>
    <name evidence="2" type="ORF">LTR82_016269</name>
</gene>
<sequence length="285" mass="30940">MVPLNCVVVKSAKENESSKSFNLPRPLFLAPKQHGAPAQTKQQPPTHHTLSQPPHTAPHRMSSNRRSSWARPLEPIRYHDSMSPPTSPIRSNTRFPSLSTMQSPLEGEYDYETTRIAPQCPLHPSGPDRAVSTPAGHTTASSLIMKKTVILEERISVISSDLEATQQQLLDRRAELLAFNERLDRVAASMAGKKKKKNVAGLSTPLPRTPSLRHDVQSDAAETPLPPTPPEKARSSWLGSSKILGTGRAEEAQGPWAEKVSSGHPPGTLDPVVADVGLKIPGTNV</sequence>
<comment type="caution">
    <text evidence="2">The sequence shown here is derived from an EMBL/GenBank/DDBJ whole genome shotgun (WGS) entry which is preliminary data.</text>
</comment>
<feature type="region of interest" description="Disordered" evidence="1">
    <location>
        <begin position="189"/>
        <end position="285"/>
    </location>
</feature>
<reference evidence="2" key="1">
    <citation type="submission" date="2021-12" db="EMBL/GenBank/DDBJ databases">
        <title>Black yeast isolated from Biological Soil Crust.</title>
        <authorList>
            <person name="Kurbessoian T."/>
        </authorList>
    </citation>
    <scope>NUCLEOTIDE SEQUENCE</scope>
    <source>
        <strain evidence="2">CCFEE 5208</strain>
    </source>
</reference>
<evidence type="ECO:0000256" key="1">
    <source>
        <dbReference type="SAM" id="MobiDB-lite"/>
    </source>
</evidence>
<evidence type="ECO:0000313" key="3">
    <source>
        <dbReference type="Proteomes" id="UP001168146"/>
    </source>
</evidence>
<dbReference type="Proteomes" id="UP001168146">
    <property type="component" value="Unassembled WGS sequence"/>
</dbReference>
<feature type="region of interest" description="Disordered" evidence="1">
    <location>
        <begin position="12"/>
        <end position="98"/>
    </location>
</feature>
<dbReference type="EMBL" id="JASUXU010000101">
    <property type="protein sequence ID" value="KAK0306611.1"/>
    <property type="molecule type" value="Genomic_DNA"/>
</dbReference>
<name>A0AAN6F8Z1_9PEZI</name>
<feature type="compositionally biased region" description="Polar residues" evidence="1">
    <location>
        <begin position="39"/>
        <end position="54"/>
    </location>
</feature>
<feature type="compositionally biased region" description="Polar residues" evidence="1">
    <location>
        <begin position="88"/>
        <end position="98"/>
    </location>
</feature>
<proteinExistence type="predicted"/>
<evidence type="ECO:0000313" key="2">
    <source>
        <dbReference type="EMBL" id="KAK0306611.1"/>
    </source>
</evidence>
<accession>A0AAN6F8Z1</accession>
<protein>
    <submittedName>
        <fullName evidence="2">Uncharacterized protein</fullName>
    </submittedName>
</protein>